<evidence type="ECO:0000313" key="6">
    <source>
        <dbReference type="EMBL" id="SLN60690.1"/>
    </source>
</evidence>
<dbReference type="OrthoDB" id="9786526at2"/>
<dbReference type="InterPro" id="IPR005119">
    <property type="entry name" value="LysR_subst-bd"/>
</dbReference>
<keyword evidence="7" id="KW-1185">Reference proteome</keyword>
<evidence type="ECO:0000256" key="2">
    <source>
        <dbReference type="ARBA" id="ARBA00023015"/>
    </source>
</evidence>
<name>A0A1Y5TFH0_9PROT</name>
<keyword evidence="3" id="KW-0238">DNA-binding</keyword>
<evidence type="ECO:0000256" key="1">
    <source>
        <dbReference type="ARBA" id="ARBA00009437"/>
    </source>
</evidence>
<dbReference type="InParanoid" id="A0A1Y5TFH0"/>
<dbReference type="GO" id="GO:0043565">
    <property type="term" value="F:sequence-specific DNA binding"/>
    <property type="evidence" value="ECO:0007669"/>
    <property type="project" value="TreeGrafter"/>
</dbReference>
<dbReference type="RefSeq" id="WP_085884004.1">
    <property type="nucleotide sequence ID" value="NZ_FWFR01000002.1"/>
</dbReference>
<dbReference type="InterPro" id="IPR036390">
    <property type="entry name" value="WH_DNA-bd_sf"/>
</dbReference>
<keyword evidence="2" id="KW-0805">Transcription regulation</keyword>
<dbReference type="PRINTS" id="PR00039">
    <property type="entry name" value="HTHLYSR"/>
</dbReference>
<dbReference type="Gene3D" id="3.40.190.290">
    <property type="match status" value="1"/>
</dbReference>
<evidence type="ECO:0000256" key="4">
    <source>
        <dbReference type="ARBA" id="ARBA00023163"/>
    </source>
</evidence>
<sequence>MDRFRELSTFLAVAEEGAFSAAARRLGMSPPAVTRTISALEARLATALFVRTTRRVALTAAGERFRVDAATILRDLNEAEASAAGLHEAPHGRLRVTAPVLFGERFVAPALCDFLDRHPAMTAEAVFLDRIADLIEEGFDVALRIGDLPDSSLVARRVGTLRRIVVAAPAYLDRHGAPQAPKDLARHRIVLATGSGAAGNWDFVRGGVRRVARPAPTLRVNTVSAAIDAAIAGFGIARAFSYQVDAAIARGALVELLAGYESREVPVHLVHQEGSRAAAKIRAFVDFAAPLIRRAAGSLPRPEGA</sequence>
<keyword evidence="4" id="KW-0804">Transcription</keyword>
<dbReference type="GO" id="GO:0003700">
    <property type="term" value="F:DNA-binding transcription factor activity"/>
    <property type="evidence" value="ECO:0007669"/>
    <property type="project" value="InterPro"/>
</dbReference>
<dbReference type="InterPro" id="IPR058163">
    <property type="entry name" value="LysR-type_TF_proteobact-type"/>
</dbReference>
<reference evidence="6 7" key="1">
    <citation type="submission" date="2017-03" db="EMBL/GenBank/DDBJ databases">
        <authorList>
            <person name="Afonso C.L."/>
            <person name="Miller P.J."/>
            <person name="Scott M.A."/>
            <person name="Spackman E."/>
            <person name="Goraichik I."/>
            <person name="Dimitrov K.M."/>
            <person name="Suarez D.L."/>
            <person name="Swayne D.E."/>
        </authorList>
    </citation>
    <scope>NUCLEOTIDE SEQUENCE [LARGE SCALE GENOMIC DNA]</scope>
    <source>
        <strain evidence="6 7">CECT 7691</strain>
    </source>
</reference>
<evidence type="ECO:0000313" key="7">
    <source>
        <dbReference type="Proteomes" id="UP000193200"/>
    </source>
</evidence>
<dbReference type="AlphaFoldDB" id="A0A1Y5TFH0"/>
<dbReference type="Proteomes" id="UP000193200">
    <property type="component" value="Unassembled WGS sequence"/>
</dbReference>
<dbReference type="InterPro" id="IPR000847">
    <property type="entry name" value="LysR_HTH_N"/>
</dbReference>
<protein>
    <submittedName>
        <fullName evidence="6">HTH-type transcriptional regulator DmlR</fullName>
    </submittedName>
</protein>
<dbReference type="InterPro" id="IPR036388">
    <property type="entry name" value="WH-like_DNA-bd_sf"/>
</dbReference>
<evidence type="ECO:0000259" key="5">
    <source>
        <dbReference type="PROSITE" id="PS50931"/>
    </source>
</evidence>
<dbReference type="Gene3D" id="1.10.10.10">
    <property type="entry name" value="Winged helix-like DNA-binding domain superfamily/Winged helix DNA-binding domain"/>
    <property type="match status" value="1"/>
</dbReference>
<dbReference type="FunFam" id="1.10.10.10:FF:000001">
    <property type="entry name" value="LysR family transcriptional regulator"/>
    <property type="match status" value="1"/>
</dbReference>
<dbReference type="PANTHER" id="PTHR30537">
    <property type="entry name" value="HTH-TYPE TRANSCRIPTIONAL REGULATOR"/>
    <property type="match status" value="1"/>
</dbReference>
<dbReference type="GO" id="GO:0006351">
    <property type="term" value="P:DNA-templated transcription"/>
    <property type="evidence" value="ECO:0007669"/>
    <property type="project" value="TreeGrafter"/>
</dbReference>
<organism evidence="6 7">
    <name type="scientific">Oceanibacterium hippocampi</name>
    <dbReference type="NCBI Taxonomy" id="745714"/>
    <lineage>
        <taxon>Bacteria</taxon>
        <taxon>Pseudomonadati</taxon>
        <taxon>Pseudomonadota</taxon>
        <taxon>Alphaproteobacteria</taxon>
        <taxon>Sneathiellales</taxon>
        <taxon>Sneathiellaceae</taxon>
        <taxon>Oceanibacterium</taxon>
    </lineage>
</organism>
<dbReference type="SUPFAM" id="SSF46785">
    <property type="entry name" value="Winged helix' DNA-binding domain"/>
    <property type="match status" value="1"/>
</dbReference>
<dbReference type="SUPFAM" id="SSF53850">
    <property type="entry name" value="Periplasmic binding protein-like II"/>
    <property type="match status" value="1"/>
</dbReference>
<comment type="similarity">
    <text evidence="1">Belongs to the LysR transcriptional regulatory family.</text>
</comment>
<dbReference type="Pfam" id="PF00126">
    <property type="entry name" value="HTH_1"/>
    <property type="match status" value="1"/>
</dbReference>
<accession>A0A1Y5TFH0</accession>
<dbReference type="Pfam" id="PF03466">
    <property type="entry name" value="LysR_substrate"/>
    <property type="match status" value="1"/>
</dbReference>
<dbReference type="CDD" id="cd08471">
    <property type="entry name" value="PBP2_CrgA_like_2"/>
    <property type="match status" value="1"/>
</dbReference>
<dbReference type="PROSITE" id="PS50931">
    <property type="entry name" value="HTH_LYSR"/>
    <property type="match status" value="1"/>
</dbReference>
<feature type="domain" description="HTH lysR-type" evidence="5">
    <location>
        <begin position="1"/>
        <end position="59"/>
    </location>
</feature>
<dbReference type="EMBL" id="FWFR01000002">
    <property type="protein sequence ID" value="SLN60690.1"/>
    <property type="molecule type" value="Genomic_DNA"/>
</dbReference>
<evidence type="ECO:0000256" key="3">
    <source>
        <dbReference type="ARBA" id="ARBA00023125"/>
    </source>
</evidence>
<gene>
    <name evidence="6" type="primary">dmlR_6</name>
    <name evidence="6" type="ORF">OCH7691_02677</name>
</gene>
<dbReference type="PANTHER" id="PTHR30537:SF5">
    <property type="entry name" value="HTH-TYPE TRANSCRIPTIONAL ACTIVATOR TTDR-RELATED"/>
    <property type="match status" value="1"/>
</dbReference>
<proteinExistence type="inferred from homology"/>